<evidence type="ECO:0000256" key="4">
    <source>
        <dbReference type="PIRNR" id="PIRNR016020"/>
    </source>
</evidence>
<dbReference type="GO" id="GO:0005737">
    <property type="term" value="C:cytoplasm"/>
    <property type="evidence" value="ECO:0007669"/>
    <property type="project" value="TreeGrafter"/>
</dbReference>
<dbReference type="InterPro" id="IPR011013">
    <property type="entry name" value="Gal_mutarotase_sf_dom"/>
</dbReference>
<dbReference type="PANTHER" id="PTHR11122:SF13">
    <property type="entry name" value="GLUCOSE-6-PHOSPHATE 1-EPIMERASE"/>
    <property type="match status" value="1"/>
</dbReference>
<dbReference type="SUPFAM" id="SSF74650">
    <property type="entry name" value="Galactose mutarotase-like"/>
    <property type="match status" value="1"/>
</dbReference>
<comment type="similarity">
    <text evidence="2 4">Belongs to the glucose-6-phosphate 1-epimerase family.</text>
</comment>
<dbReference type="PANTHER" id="PTHR11122">
    <property type="entry name" value="APOSPORY-ASSOCIATED PROTEIN C-RELATED"/>
    <property type="match status" value="1"/>
</dbReference>
<dbReference type="STRING" id="1134435.AC731_004415"/>
<evidence type="ECO:0000313" key="6">
    <source>
        <dbReference type="EMBL" id="AMO36244.1"/>
    </source>
</evidence>
<dbReference type="AlphaFoldDB" id="A0A127K3R7"/>
<reference evidence="7" key="1">
    <citation type="submission" date="2016-03" db="EMBL/GenBank/DDBJ databases">
        <authorList>
            <person name="Ma C."/>
            <person name="Zhou S."/>
            <person name="Yang G."/>
        </authorList>
    </citation>
    <scope>NUCLEOTIDE SEQUENCE [LARGE SCALE GENOMIC DNA]</scope>
    <source>
        <strain evidence="7">SgZ-1</strain>
    </source>
</reference>
<evidence type="ECO:0000256" key="3">
    <source>
        <dbReference type="ARBA" id="ARBA00023235"/>
    </source>
</evidence>
<keyword evidence="3 4" id="KW-0413">Isomerase</keyword>
<proteinExistence type="inferred from homology"/>
<dbReference type="RefSeq" id="WP_048709499.1">
    <property type="nucleotide sequence ID" value="NZ_CP014646.1"/>
</dbReference>
<dbReference type="GO" id="GO:0047938">
    <property type="term" value="F:glucose-6-phosphate 1-epimerase activity"/>
    <property type="evidence" value="ECO:0007669"/>
    <property type="project" value="UniProtKB-UniRule"/>
</dbReference>
<evidence type="ECO:0000256" key="2">
    <source>
        <dbReference type="ARBA" id="ARBA00005866"/>
    </source>
</evidence>
<keyword evidence="7" id="KW-1185">Reference proteome</keyword>
<organism evidence="6 7">
    <name type="scientific">Thauera humireducens</name>
    <dbReference type="NCBI Taxonomy" id="1134435"/>
    <lineage>
        <taxon>Bacteria</taxon>
        <taxon>Pseudomonadati</taxon>
        <taxon>Pseudomonadota</taxon>
        <taxon>Betaproteobacteria</taxon>
        <taxon>Rhodocyclales</taxon>
        <taxon>Zoogloeaceae</taxon>
        <taxon>Thauera</taxon>
    </lineage>
</organism>
<feature type="active site" evidence="5">
    <location>
        <position position="257"/>
    </location>
</feature>
<evidence type="ECO:0000256" key="5">
    <source>
        <dbReference type="PIRSR" id="PIRSR016020-1"/>
    </source>
</evidence>
<sequence length="282" mass="31250">MTAGIERIDFRGLPALRLGTRNGASAVVSLFGGQVLSWTPPGGTDRLYLSPNAVLDRKTPIRGGIPVCFPQFADLGALPAHGFARTRDWSVLTERGSKDYALVTLGLVDDEATRTLWPHAFSAELSILLEESRLDLEFEVTNTGDGDLEFTAALHTYLAVREVEESRLEGLHGFSFRDKTDANRIKRDSGDVLLIEGEADRVYHDVQRPVLLREYDRSLGINAEGFPDVVVWNPWIERSKAIVDLPDDAFRHMLCVEAAAAQQPVRLAPGESWWGRQTLVAL</sequence>
<dbReference type="PIRSF" id="PIRSF016020">
    <property type="entry name" value="PHexose_mutarotase"/>
    <property type="match status" value="1"/>
</dbReference>
<dbReference type="Pfam" id="PF01263">
    <property type="entry name" value="Aldose_epim"/>
    <property type="match status" value="1"/>
</dbReference>
<evidence type="ECO:0000313" key="7">
    <source>
        <dbReference type="Proteomes" id="UP000036902"/>
    </source>
</evidence>
<dbReference type="InterPro" id="IPR008183">
    <property type="entry name" value="Aldose_1/G6P_1-epimerase"/>
</dbReference>
<dbReference type="Gene3D" id="2.70.98.10">
    <property type="match status" value="1"/>
</dbReference>
<dbReference type="CDD" id="cd09020">
    <property type="entry name" value="D-hex-6-P-epi_like"/>
    <property type="match status" value="1"/>
</dbReference>
<dbReference type="Proteomes" id="UP000036902">
    <property type="component" value="Chromosome"/>
</dbReference>
<dbReference type="EC" id="5.1.3.15" evidence="4"/>
<dbReference type="InterPro" id="IPR014718">
    <property type="entry name" value="GH-type_carb-bd"/>
</dbReference>
<dbReference type="GO" id="GO:0030246">
    <property type="term" value="F:carbohydrate binding"/>
    <property type="evidence" value="ECO:0007669"/>
    <property type="project" value="UniProtKB-UniRule"/>
</dbReference>
<gene>
    <name evidence="6" type="ORF">AC731_004415</name>
</gene>
<protein>
    <recommendedName>
        <fullName evidence="4">Putative glucose-6-phosphate 1-epimerase</fullName>
        <ecNumber evidence="4">5.1.3.15</ecNumber>
    </recommendedName>
</protein>
<dbReference type="GO" id="GO:0005975">
    <property type="term" value="P:carbohydrate metabolic process"/>
    <property type="evidence" value="ECO:0007669"/>
    <property type="project" value="InterPro"/>
</dbReference>
<accession>A0A127K3R7</accession>
<comment type="catalytic activity">
    <reaction evidence="1">
        <text>alpha-D-glucose 6-phosphate = beta-D-glucose 6-phosphate</text>
        <dbReference type="Rhea" id="RHEA:16249"/>
        <dbReference type="ChEBI" id="CHEBI:58225"/>
        <dbReference type="ChEBI" id="CHEBI:58247"/>
        <dbReference type="EC" id="5.1.3.15"/>
    </reaction>
</comment>
<evidence type="ECO:0000256" key="1">
    <source>
        <dbReference type="ARBA" id="ARBA00001096"/>
    </source>
</evidence>
<name>A0A127K3R7_9RHOO</name>
<feature type="active site" evidence="5">
    <location>
        <position position="155"/>
    </location>
</feature>
<dbReference type="KEGG" id="thu:AC731_004415"/>
<dbReference type="EMBL" id="CP014646">
    <property type="protein sequence ID" value="AMO36244.1"/>
    <property type="molecule type" value="Genomic_DNA"/>
</dbReference>
<dbReference type="InterPro" id="IPR025532">
    <property type="entry name" value="G6P_1-epimerase"/>
</dbReference>